<evidence type="ECO:0000256" key="4">
    <source>
        <dbReference type="ARBA" id="ARBA00022989"/>
    </source>
</evidence>
<evidence type="ECO:0000313" key="8">
    <source>
        <dbReference type="EMBL" id="GLR53551.1"/>
    </source>
</evidence>
<feature type="transmembrane region" description="Helical" evidence="6">
    <location>
        <begin position="127"/>
        <end position="148"/>
    </location>
</feature>
<feature type="transmembrane region" description="Helical" evidence="6">
    <location>
        <begin position="301"/>
        <end position="319"/>
    </location>
</feature>
<feature type="transmembrane region" description="Helical" evidence="6">
    <location>
        <begin position="230"/>
        <end position="255"/>
    </location>
</feature>
<feature type="transmembrane region" description="Helical" evidence="6">
    <location>
        <begin position="160"/>
        <end position="185"/>
    </location>
</feature>
<feature type="transmembrane region" description="Helical" evidence="6">
    <location>
        <begin position="191"/>
        <end position="209"/>
    </location>
</feature>
<dbReference type="Pfam" id="PF07690">
    <property type="entry name" value="MFS_1"/>
    <property type="match status" value="1"/>
</dbReference>
<dbReference type="CDD" id="cd17321">
    <property type="entry name" value="MFS_MMR_MDR_like"/>
    <property type="match status" value="1"/>
</dbReference>
<keyword evidence="9" id="KW-1185">Reference proteome</keyword>
<dbReference type="InterPro" id="IPR020846">
    <property type="entry name" value="MFS_dom"/>
</dbReference>
<reference evidence="9" key="1">
    <citation type="journal article" date="2019" name="Int. J. Syst. Evol. Microbiol.">
        <title>The Global Catalogue of Microorganisms (GCM) 10K type strain sequencing project: providing services to taxonomists for standard genome sequencing and annotation.</title>
        <authorList>
            <consortium name="The Broad Institute Genomics Platform"/>
            <consortium name="The Broad Institute Genome Sequencing Center for Infectious Disease"/>
            <person name="Wu L."/>
            <person name="Ma J."/>
        </authorList>
    </citation>
    <scope>NUCLEOTIDE SEQUENCE [LARGE SCALE GENOMIC DNA]</scope>
    <source>
        <strain evidence="9">NBRC 102122</strain>
    </source>
</reference>
<comment type="subcellular location">
    <subcellularLocation>
        <location evidence="1">Membrane</location>
        <topology evidence="1">Multi-pass membrane protein</topology>
    </subcellularLocation>
</comment>
<feature type="transmembrane region" description="Helical" evidence="6">
    <location>
        <begin position="368"/>
        <end position="389"/>
    </location>
</feature>
<keyword evidence="4 6" id="KW-1133">Transmembrane helix</keyword>
<gene>
    <name evidence="8" type="ORF">GCM10007923_47660</name>
</gene>
<accession>A0ABQ5ZP81</accession>
<evidence type="ECO:0000256" key="3">
    <source>
        <dbReference type="ARBA" id="ARBA00022692"/>
    </source>
</evidence>
<feature type="domain" description="Major facilitator superfamily (MFS) profile" evidence="7">
    <location>
        <begin position="35"/>
        <end position="443"/>
    </location>
</feature>
<name>A0ABQ5ZP81_9HYPH</name>
<feature type="transmembrane region" description="Helical" evidence="6">
    <location>
        <begin position="267"/>
        <end position="289"/>
    </location>
</feature>
<dbReference type="EMBL" id="BSOP01000039">
    <property type="protein sequence ID" value="GLR53551.1"/>
    <property type="molecule type" value="Genomic_DNA"/>
</dbReference>
<evidence type="ECO:0000256" key="5">
    <source>
        <dbReference type="ARBA" id="ARBA00023136"/>
    </source>
</evidence>
<feature type="transmembrane region" description="Helical" evidence="6">
    <location>
        <begin position="96"/>
        <end position="115"/>
    </location>
</feature>
<proteinExistence type="predicted"/>
<keyword evidence="3 6" id="KW-0812">Transmembrane</keyword>
<keyword evidence="2" id="KW-0813">Transport</keyword>
<dbReference type="SUPFAM" id="SSF103473">
    <property type="entry name" value="MFS general substrate transporter"/>
    <property type="match status" value="1"/>
</dbReference>
<dbReference type="PROSITE" id="PS50850">
    <property type="entry name" value="MFS"/>
    <property type="match status" value="1"/>
</dbReference>
<sequence length="447" mass="45940">MVVEPGVSGTTASNEDLDRIGAGGAERAAPPSRLALPVILLAVFVMPIGISGTAVALPGIARDLGTNPTLLQGVVNGFNAAFAIFMLVWGVLSDRIGYKITFVIGTALMVAGSVISATAPSLLVLDVGRVICGIAGAAIFAGGSATLSRAFPPEVRGRNFAIFGSTLGLGGTVGPTLAGWLIPFIEWRGVFLLYGAVAAVAFCFSRHVPRVPRPETLPAKAVDFSLLKNPVFLGFALVPVADAIGFMTIFTYLPVALSAQHNMDAPTAGSLLLLMTVPIFISPMLVAGIMRRFPSVTAMTVIYVSLAVLLIGDFGMFLLEPSIPLAWVIAPMILLGFGWGLPAGLVDGAAIGAVPVESSGTAAGVLNFLRLGSEAVAIGAYAAAIHWIIGGVVGDPALADRISAGDAGNGNVYAVAFRSVLWVLIALTALTAIAIAICHRRSSVVRS</sequence>
<feature type="transmembrane region" description="Helical" evidence="6">
    <location>
        <begin position="69"/>
        <end position="89"/>
    </location>
</feature>
<evidence type="ECO:0000256" key="2">
    <source>
        <dbReference type="ARBA" id="ARBA00022448"/>
    </source>
</evidence>
<dbReference type="Gene3D" id="1.20.1720.10">
    <property type="entry name" value="Multidrug resistance protein D"/>
    <property type="match status" value="1"/>
</dbReference>
<evidence type="ECO:0000313" key="9">
    <source>
        <dbReference type="Proteomes" id="UP001156702"/>
    </source>
</evidence>
<evidence type="ECO:0000256" key="6">
    <source>
        <dbReference type="SAM" id="Phobius"/>
    </source>
</evidence>
<dbReference type="RefSeq" id="WP_244769690.1">
    <property type="nucleotide sequence ID" value="NZ_BSOP01000039.1"/>
</dbReference>
<keyword evidence="5 6" id="KW-0472">Membrane</keyword>
<evidence type="ECO:0000259" key="7">
    <source>
        <dbReference type="PROSITE" id="PS50850"/>
    </source>
</evidence>
<evidence type="ECO:0000256" key="1">
    <source>
        <dbReference type="ARBA" id="ARBA00004141"/>
    </source>
</evidence>
<dbReference type="InterPro" id="IPR011701">
    <property type="entry name" value="MFS"/>
</dbReference>
<dbReference type="PANTHER" id="PTHR42718">
    <property type="entry name" value="MAJOR FACILITATOR SUPERFAMILY MULTIDRUG TRANSPORTER MFSC"/>
    <property type="match status" value="1"/>
</dbReference>
<organism evidence="8 9">
    <name type="scientific">Shinella yambaruensis</name>
    <dbReference type="NCBI Taxonomy" id="415996"/>
    <lineage>
        <taxon>Bacteria</taxon>
        <taxon>Pseudomonadati</taxon>
        <taxon>Pseudomonadota</taxon>
        <taxon>Alphaproteobacteria</taxon>
        <taxon>Hyphomicrobiales</taxon>
        <taxon>Rhizobiaceae</taxon>
        <taxon>Shinella</taxon>
    </lineage>
</organism>
<feature type="transmembrane region" description="Helical" evidence="6">
    <location>
        <begin position="419"/>
        <end position="438"/>
    </location>
</feature>
<comment type="caution">
    <text evidence="8">The sequence shown here is derived from an EMBL/GenBank/DDBJ whole genome shotgun (WGS) entry which is preliminary data.</text>
</comment>
<dbReference type="Proteomes" id="UP001156702">
    <property type="component" value="Unassembled WGS sequence"/>
</dbReference>
<dbReference type="PANTHER" id="PTHR42718:SF9">
    <property type="entry name" value="MAJOR FACILITATOR SUPERFAMILY MULTIDRUG TRANSPORTER MFSC"/>
    <property type="match status" value="1"/>
</dbReference>
<feature type="transmembrane region" description="Helical" evidence="6">
    <location>
        <begin position="325"/>
        <end position="356"/>
    </location>
</feature>
<dbReference type="InterPro" id="IPR036259">
    <property type="entry name" value="MFS_trans_sf"/>
</dbReference>
<protein>
    <submittedName>
        <fullName evidence="8">MFS transporter</fullName>
    </submittedName>
</protein>
<feature type="transmembrane region" description="Helical" evidence="6">
    <location>
        <begin position="34"/>
        <end position="57"/>
    </location>
</feature>